<evidence type="ECO:0000256" key="2">
    <source>
        <dbReference type="ARBA" id="ARBA00023125"/>
    </source>
</evidence>
<comment type="caution">
    <text evidence="3">Lacks conserved residue(s) required for the propagation of feature annotation.</text>
</comment>
<evidence type="ECO:0000256" key="3">
    <source>
        <dbReference type="PROSITE-ProRule" id="PRU00169"/>
    </source>
</evidence>
<dbReference type="PRINTS" id="PR00038">
    <property type="entry name" value="HTHLUXR"/>
</dbReference>
<organism evidence="6 7">
    <name type="scientific">Ulvibacterium marinum</name>
    <dbReference type="NCBI Taxonomy" id="2419782"/>
    <lineage>
        <taxon>Bacteria</taxon>
        <taxon>Pseudomonadati</taxon>
        <taxon>Bacteroidota</taxon>
        <taxon>Flavobacteriia</taxon>
        <taxon>Flavobacteriales</taxon>
        <taxon>Flavobacteriaceae</taxon>
        <taxon>Ulvibacterium</taxon>
    </lineage>
</organism>
<dbReference type="GO" id="GO:0003677">
    <property type="term" value="F:DNA binding"/>
    <property type="evidence" value="ECO:0007669"/>
    <property type="project" value="UniProtKB-KW"/>
</dbReference>
<dbReference type="PANTHER" id="PTHR45566:SF1">
    <property type="entry name" value="HTH-TYPE TRANSCRIPTIONAL REGULATOR YHJB-RELATED"/>
    <property type="match status" value="1"/>
</dbReference>
<evidence type="ECO:0000313" key="6">
    <source>
        <dbReference type="EMBL" id="RKN81313.1"/>
    </source>
</evidence>
<dbReference type="InterPro" id="IPR000792">
    <property type="entry name" value="Tscrpt_reg_LuxR_C"/>
</dbReference>
<reference evidence="6 7" key="1">
    <citation type="submission" date="2018-10" db="EMBL/GenBank/DDBJ databases">
        <title>Ulvibacterium marinum gen. nov., sp. nov., a novel marine bacterium of the family Flavobacteriaceae, isolated from a culture of the green alga Ulva prolifera.</title>
        <authorList>
            <person name="Zhang Z."/>
        </authorList>
    </citation>
    <scope>NUCLEOTIDE SEQUENCE [LARGE SCALE GENOMIC DNA]</scope>
    <source>
        <strain evidence="6 7">CCMM003</strain>
    </source>
</reference>
<name>A0A3B0C5H1_9FLAO</name>
<dbReference type="EMBL" id="RBCJ01000002">
    <property type="protein sequence ID" value="RKN81313.1"/>
    <property type="molecule type" value="Genomic_DNA"/>
</dbReference>
<dbReference type="InterPro" id="IPR011006">
    <property type="entry name" value="CheY-like_superfamily"/>
</dbReference>
<dbReference type="SMART" id="SM00421">
    <property type="entry name" value="HTH_LUXR"/>
    <property type="match status" value="1"/>
</dbReference>
<dbReference type="CDD" id="cd17535">
    <property type="entry name" value="REC_NarL-like"/>
    <property type="match status" value="1"/>
</dbReference>
<evidence type="ECO:0000256" key="1">
    <source>
        <dbReference type="ARBA" id="ARBA00022553"/>
    </source>
</evidence>
<dbReference type="PANTHER" id="PTHR45566">
    <property type="entry name" value="HTH-TYPE TRANSCRIPTIONAL REGULATOR YHJB-RELATED"/>
    <property type="match status" value="1"/>
</dbReference>
<dbReference type="InterPro" id="IPR016032">
    <property type="entry name" value="Sig_transdc_resp-reg_C-effctor"/>
</dbReference>
<evidence type="ECO:0000259" key="4">
    <source>
        <dbReference type="PROSITE" id="PS50043"/>
    </source>
</evidence>
<dbReference type="SUPFAM" id="SSF52172">
    <property type="entry name" value="CheY-like"/>
    <property type="match status" value="1"/>
</dbReference>
<accession>A0A3B0C5H1</accession>
<dbReference type="GO" id="GO:0000160">
    <property type="term" value="P:phosphorelay signal transduction system"/>
    <property type="evidence" value="ECO:0007669"/>
    <property type="project" value="InterPro"/>
</dbReference>
<gene>
    <name evidence="6" type="ORF">D7Z94_10270</name>
</gene>
<dbReference type="RefSeq" id="WP_120711471.1">
    <property type="nucleotide sequence ID" value="NZ_CANMKH010000005.1"/>
</dbReference>
<dbReference type="InterPro" id="IPR058245">
    <property type="entry name" value="NreC/VraR/RcsB-like_REC"/>
</dbReference>
<keyword evidence="1" id="KW-0597">Phosphoprotein</keyword>
<dbReference type="SMART" id="SM00448">
    <property type="entry name" value="REC"/>
    <property type="match status" value="1"/>
</dbReference>
<dbReference type="Proteomes" id="UP000276603">
    <property type="component" value="Unassembled WGS sequence"/>
</dbReference>
<dbReference type="AlphaFoldDB" id="A0A3B0C5H1"/>
<dbReference type="Gene3D" id="3.40.50.2300">
    <property type="match status" value="1"/>
</dbReference>
<sequence length="209" mass="24051">MNQDPLKIVIIDHERLFHNTYETYFDSFLEYALKGVYPTIKDALCAYDHVFPDVIFSEIALPDRCGIESIPLFREKDPDVKIIMLSSSNDFELIKKAFKFGANGYVTKPLNERSLFNSLDAVEREGATLSSDIAKMIISIFQRKSRQYFSERENQVIDYLCQGATYKTIAEKLFVTTSAVNFHIQNIYLKLDVNSKSEALSKLQELEYA</sequence>
<dbReference type="Pfam" id="PF00072">
    <property type="entry name" value="Response_reg"/>
    <property type="match status" value="1"/>
</dbReference>
<protein>
    <submittedName>
        <fullName evidence="6">DNA-binding response regulator</fullName>
    </submittedName>
</protein>
<evidence type="ECO:0000313" key="7">
    <source>
        <dbReference type="Proteomes" id="UP000276603"/>
    </source>
</evidence>
<dbReference type="SUPFAM" id="SSF46894">
    <property type="entry name" value="C-terminal effector domain of the bipartite response regulators"/>
    <property type="match status" value="1"/>
</dbReference>
<evidence type="ECO:0000259" key="5">
    <source>
        <dbReference type="PROSITE" id="PS50110"/>
    </source>
</evidence>
<dbReference type="PROSITE" id="PS50043">
    <property type="entry name" value="HTH_LUXR_2"/>
    <property type="match status" value="1"/>
</dbReference>
<feature type="domain" description="HTH luxR-type" evidence="4">
    <location>
        <begin position="142"/>
        <end position="207"/>
    </location>
</feature>
<dbReference type="Pfam" id="PF00196">
    <property type="entry name" value="GerE"/>
    <property type="match status" value="1"/>
</dbReference>
<feature type="domain" description="Response regulatory" evidence="5">
    <location>
        <begin position="7"/>
        <end position="123"/>
    </location>
</feature>
<dbReference type="PROSITE" id="PS50110">
    <property type="entry name" value="RESPONSE_REGULATORY"/>
    <property type="match status" value="1"/>
</dbReference>
<keyword evidence="7" id="KW-1185">Reference proteome</keyword>
<keyword evidence="2 6" id="KW-0238">DNA-binding</keyword>
<dbReference type="GO" id="GO:0006355">
    <property type="term" value="P:regulation of DNA-templated transcription"/>
    <property type="evidence" value="ECO:0007669"/>
    <property type="project" value="InterPro"/>
</dbReference>
<dbReference type="CDD" id="cd06170">
    <property type="entry name" value="LuxR_C_like"/>
    <property type="match status" value="1"/>
</dbReference>
<comment type="caution">
    <text evidence="6">The sequence shown here is derived from an EMBL/GenBank/DDBJ whole genome shotgun (WGS) entry which is preliminary data.</text>
</comment>
<proteinExistence type="predicted"/>
<dbReference type="InterPro" id="IPR051015">
    <property type="entry name" value="EvgA-like"/>
</dbReference>
<dbReference type="OrthoDB" id="9797341at2"/>
<dbReference type="InterPro" id="IPR001789">
    <property type="entry name" value="Sig_transdc_resp-reg_receiver"/>
</dbReference>